<dbReference type="AlphaFoldDB" id="A0A833TB52"/>
<feature type="region of interest" description="Disordered" evidence="1">
    <location>
        <begin position="44"/>
        <end position="142"/>
    </location>
</feature>
<dbReference type="Proteomes" id="UP000602510">
    <property type="component" value="Unassembled WGS sequence"/>
</dbReference>
<feature type="compositionally biased region" description="Low complexity" evidence="1">
    <location>
        <begin position="7"/>
        <end position="25"/>
    </location>
</feature>
<feature type="compositionally biased region" description="Polar residues" evidence="1">
    <location>
        <begin position="46"/>
        <end position="56"/>
    </location>
</feature>
<accession>A0A833TB52</accession>
<evidence type="ECO:0000313" key="2">
    <source>
        <dbReference type="EMBL" id="KAF4037946.1"/>
    </source>
</evidence>
<name>A0A833TB52_PHYIN</name>
<feature type="region of interest" description="Disordered" evidence="1">
    <location>
        <begin position="1"/>
        <end position="25"/>
    </location>
</feature>
<keyword evidence="3" id="KW-1185">Reference proteome</keyword>
<evidence type="ECO:0000256" key="1">
    <source>
        <dbReference type="SAM" id="MobiDB-lite"/>
    </source>
</evidence>
<dbReference type="EMBL" id="WSZM01000225">
    <property type="protein sequence ID" value="KAF4037946.1"/>
    <property type="molecule type" value="Genomic_DNA"/>
</dbReference>
<sequence>MNTNQENSNSATSAPSTPQATATAAAIANSEMAQVVDVTGGVEPWTASSARSTTNPFPLRASKHAAKAKTPSAPTLLKAIKNPTKRSAKSGAVTAPRRKSARTTAPTIDDSDLEEKAPTPVSTPMTEARLPPAATATQKELSAVEQVATQGCSGPNGCSKS</sequence>
<organism evidence="2 3">
    <name type="scientific">Phytophthora infestans</name>
    <name type="common">Potato late blight agent</name>
    <name type="synonym">Botrytis infestans</name>
    <dbReference type="NCBI Taxonomy" id="4787"/>
    <lineage>
        <taxon>Eukaryota</taxon>
        <taxon>Sar</taxon>
        <taxon>Stramenopiles</taxon>
        <taxon>Oomycota</taxon>
        <taxon>Peronosporomycetes</taxon>
        <taxon>Peronosporales</taxon>
        <taxon>Peronosporaceae</taxon>
        <taxon>Phytophthora</taxon>
    </lineage>
</organism>
<protein>
    <submittedName>
        <fullName evidence="2">Uncharacterized protein</fullName>
    </submittedName>
</protein>
<reference evidence="2" key="1">
    <citation type="submission" date="2020-04" db="EMBL/GenBank/DDBJ databases">
        <title>Hybrid Assembly of Korean Phytophthora infestans isolates.</title>
        <authorList>
            <person name="Prokchorchik M."/>
            <person name="Lee Y."/>
            <person name="Seo J."/>
            <person name="Cho J.-H."/>
            <person name="Park Y.-E."/>
            <person name="Jang D.-C."/>
            <person name="Im J.-S."/>
            <person name="Choi J.-G."/>
            <person name="Park H.-J."/>
            <person name="Lee G.-B."/>
            <person name="Lee Y.-G."/>
            <person name="Hong S.-Y."/>
            <person name="Cho K."/>
            <person name="Sohn K.H."/>
        </authorList>
    </citation>
    <scope>NUCLEOTIDE SEQUENCE</scope>
    <source>
        <strain evidence="2">KR_1_A1</strain>
    </source>
</reference>
<proteinExistence type="predicted"/>
<comment type="caution">
    <text evidence="2">The sequence shown here is derived from an EMBL/GenBank/DDBJ whole genome shotgun (WGS) entry which is preliminary data.</text>
</comment>
<evidence type="ECO:0000313" key="3">
    <source>
        <dbReference type="Proteomes" id="UP000602510"/>
    </source>
</evidence>
<gene>
    <name evidence="2" type="ORF">GN244_ATG09961</name>
</gene>